<name>A0A1S3CZF2_DIACI</name>
<dbReference type="RefSeq" id="XP_008470882.1">
    <property type="nucleotide sequence ID" value="XM_008472660.1"/>
</dbReference>
<dbReference type="GO" id="GO:0006582">
    <property type="term" value="P:melanin metabolic process"/>
    <property type="evidence" value="ECO:0007669"/>
    <property type="project" value="UniProtKB-ARBA"/>
</dbReference>
<keyword evidence="3" id="KW-0479">Metal-binding</keyword>
<keyword evidence="4" id="KW-0560">Oxidoreductase</keyword>
<dbReference type="InterPro" id="IPR013788">
    <property type="entry name" value="Hemocyanin/hexamerin"/>
</dbReference>
<comment type="cofactor">
    <cofactor evidence="1">
        <name>Cu(2+)</name>
        <dbReference type="ChEBI" id="CHEBI:29036"/>
    </cofactor>
</comment>
<dbReference type="Proteomes" id="UP000079169">
    <property type="component" value="Unplaced"/>
</dbReference>
<evidence type="ECO:0000259" key="7">
    <source>
        <dbReference type="Pfam" id="PF00372"/>
    </source>
</evidence>
<feature type="non-terminal residue" evidence="9">
    <location>
        <position position="106"/>
    </location>
</feature>
<dbReference type="PANTHER" id="PTHR11511">
    <property type="entry name" value="LARVAL STORAGE PROTEIN/PHENOLOXIDASE"/>
    <property type="match status" value="1"/>
</dbReference>
<proteinExistence type="inferred from homology"/>
<dbReference type="Gene3D" id="1.10.1280.10">
    <property type="entry name" value="Di-copper center containing domain from catechol oxidase"/>
    <property type="match status" value="1"/>
</dbReference>
<evidence type="ECO:0000256" key="3">
    <source>
        <dbReference type="ARBA" id="ARBA00022723"/>
    </source>
</evidence>
<keyword evidence="5" id="KW-0186">Copper</keyword>
<evidence type="ECO:0000313" key="8">
    <source>
        <dbReference type="Proteomes" id="UP000079169"/>
    </source>
</evidence>
<organism evidence="8 9">
    <name type="scientific">Diaphorina citri</name>
    <name type="common">Asian citrus psyllid</name>
    <dbReference type="NCBI Taxonomy" id="121845"/>
    <lineage>
        <taxon>Eukaryota</taxon>
        <taxon>Metazoa</taxon>
        <taxon>Ecdysozoa</taxon>
        <taxon>Arthropoda</taxon>
        <taxon>Hexapoda</taxon>
        <taxon>Insecta</taxon>
        <taxon>Pterygota</taxon>
        <taxon>Neoptera</taxon>
        <taxon>Paraneoptera</taxon>
        <taxon>Hemiptera</taxon>
        <taxon>Sternorrhyncha</taxon>
        <taxon>Psylloidea</taxon>
        <taxon>Psyllidae</taxon>
        <taxon>Diaphorininae</taxon>
        <taxon>Diaphorina</taxon>
    </lineage>
</organism>
<dbReference type="GO" id="GO:0046872">
    <property type="term" value="F:metal ion binding"/>
    <property type="evidence" value="ECO:0007669"/>
    <property type="project" value="UniProtKB-KW"/>
</dbReference>
<dbReference type="STRING" id="121845.A0A1S3CZF2"/>
<dbReference type="SUPFAM" id="SSF48056">
    <property type="entry name" value="Di-copper centre-containing domain"/>
    <property type="match status" value="1"/>
</dbReference>
<dbReference type="InterPro" id="IPR008922">
    <property type="entry name" value="Di-copper_centre_dom_sf"/>
</dbReference>
<keyword evidence="8" id="KW-1185">Reference proteome</keyword>
<dbReference type="InterPro" id="IPR000896">
    <property type="entry name" value="Hemocyanin/hexamerin_mid_dom"/>
</dbReference>
<evidence type="ECO:0000313" key="9">
    <source>
        <dbReference type="RefSeq" id="XP_008470882.1"/>
    </source>
</evidence>
<sequence>MDSSTKVNDLWLLSGFSAFLTRSANEDAAPVNASQMSNHMFSLYFDDKSSSGLQEQEDYLEYYRHDLGINLFHYHWHEANPFAGNLVGNHRRGESFYYMHQQMLAR</sequence>
<evidence type="ECO:0000256" key="6">
    <source>
        <dbReference type="ARBA" id="ARBA00023033"/>
    </source>
</evidence>
<dbReference type="GeneID" id="103508126"/>
<evidence type="ECO:0000256" key="5">
    <source>
        <dbReference type="ARBA" id="ARBA00023008"/>
    </source>
</evidence>
<gene>
    <name evidence="9" type="primary">LOC103508126</name>
</gene>
<comment type="similarity">
    <text evidence="2">Belongs to the tyrosinase family.</text>
</comment>
<evidence type="ECO:0000256" key="4">
    <source>
        <dbReference type="ARBA" id="ARBA00023002"/>
    </source>
</evidence>
<protein>
    <submittedName>
        <fullName evidence="9">Phenoloxidase 1-like</fullName>
    </submittedName>
</protein>
<evidence type="ECO:0000256" key="1">
    <source>
        <dbReference type="ARBA" id="ARBA00001973"/>
    </source>
</evidence>
<evidence type="ECO:0000256" key="2">
    <source>
        <dbReference type="ARBA" id="ARBA00009928"/>
    </source>
</evidence>
<dbReference type="AlphaFoldDB" id="A0A1S3CZF2"/>
<feature type="domain" description="Hemocyanin middle" evidence="7">
    <location>
        <begin position="37"/>
        <end position="106"/>
    </location>
</feature>
<reference evidence="9" key="1">
    <citation type="submission" date="2025-08" db="UniProtKB">
        <authorList>
            <consortium name="RefSeq"/>
        </authorList>
    </citation>
    <scope>IDENTIFICATION</scope>
</reference>
<keyword evidence="6" id="KW-0503">Monooxygenase</keyword>
<dbReference type="Pfam" id="PF00372">
    <property type="entry name" value="Hemocyanin_M"/>
    <property type="match status" value="1"/>
</dbReference>
<dbReference type="KEGG" id="dci:103508126"/>
<dbReference type="PaxDb" id="121845-A0A1S3CZF2"/>
<dbReference type="PANTHER" id="PTHR11511:SF4">
    <property type="entry name" value="PHENOLOXIDASE 2-RELATED"/>
    <property type="match status" value="1"/>
</dbReference>
<dbReference type="GO" id="GO:0004503">
    <property type="term" value="F:tyrosinase activity"/>
    <property type="evidence" value="ECO:0007669"/>
    <property type="project" value="UniProtKB-ARBA"/>
</dbReference>
<accession>A0A1S3CZF2</accession>